<gene>
    <name evidence="2" type="ORF">V5799_018694</name>
</gene>
<comment type="caution">
    <text evidence="2">The sequence shown here is derived from an EMBL/GenBank/DDBJ whole genome shotgun (WGS) entry which is preliminary data.</text>
</comment>
<dbReference type="AlphaFoldDB" id="A0AAQ4EZC7"/>
<protein>
    <submittedName>
        <fullName evidence="2">Uncharacterized protein</fullName>
    </submittedName>
</protein>
<dbReference type="EMBL" id="JARKHS020009326">
    <property type="protein sequence ID" value="KAK8779965.1"/>
    <property type="molecule type" value="Genomic_DNA"/>
</dbReference>
<proteinExistence type="predicted"/>
<evidence type="ECO:0000313" key="3">
    <source>
        <dbReference type="Proteomes" id="UP001321473"/>
    </source>
</evidence>
<organism evidence="2 3">
    <name type="scientific">Amblyomma americanum</name>
    <name type="common">Lone star tick</name>
    <dbReference type="NCBI Taxonomy" id="6943"/>
    <lineage>
        <taxon>Eukaryota</taxon>
        <taxon>Metazoa</taxon>
        <taxon>Ecdysozoa</taxon>
        <taxon>Arthropoda</taxon>
        <taxon>Chelicerata</taxon>
        <taxon>Arachnida</taxon>
        <taxon>Acari</taxon>
        <taxon>Parasitiformes</taxon>
        <taxon>Ixodida</taxon>
        <taxon>Ixodoidea</taxon>
        <taxon>Ixodidae</taxon>
        <taxon>Amblyomminae</taxon>
        <taxon>Amblyomma</taxon>
    </lineage>
</organism>
<evidence type="ECO:0000256" key="1">
    <source>
        <dbReference type="SAM" id="MobiDB-lite"/>
    </source>
</evidence>
<feature type="compositionally biased region" description="Polar residues" evidence="1">
    <location>
        <begin position="70"/>
        <end position="80"/>
    </location>
</feature>
<name>A0AAQ4EZC7_AMBAM</name>
<sequence length="93" mass="10180">MNPDEVYSSLLHRTTAQIHRLALDPVRGGVGMNLYSSSSGRSAELLLPPLGSGGLRQRLAPKNWEEPGSYGQQQRLTGSSEAPPVKRMGSWEY</sequence>
<evidence type="ECO:0000313" key="2">
    <source>
        <dbReference type="EMBL" id="KAK8779965.1"/>
    </source>
</evidence>
<dbReference type="Proteomes" id="UP001321473">
    <property type="component" value="Unassembled WGS sequence"/>
</dbReference>
<reference evidence="2 3" key="1">
    <citation type="journal article" date="2023" name="Arcadia Sci">
        <title>De novo assembly of a long-read Amblyomma americanum tick genome.</title>
        <authorList>
            <person name="Chou S."/>
            <person name="Poskanzer K.E."/>
            <person name="Rollins M."/>
            <person name="Thuy-Boun P.S."/>
        </authorList>
    </citation>
    <scope>NUCLEOTIDE SEQUENCE [LARGE SCALE GENOMIC DNA]</scope>
    <source>
        <strain evidence="2">F_SG_1</strain>
        <tissue evidence="2">Salivary glands</tissue>
    </source>
</reference>
<feature type="region of interest" description="Disordered" evidence="1">
    <location>
        <begin position="61"/>
        <end position="93"/>
    </location>
</feature>
<feature type="non-terminal residue" evidence="2">
    <location>
        <position position="93"/>
    </location>
</feature>
<accession>A0AAQ4EZC7</accession>
<keyword evidence="3" id="KW-1185">Reference proteome</keyword>